<protein>
    <recommendedName>
        <fullName evidence="3">XRE family transcriptional regulator</fullName>
    </recommendedName>
</protein>
<comment type="caution">
    <text evidence="1">The sequence shown here is derived from an EMBL/GenBank/DDBJ whole genome shotgun (WGS) entry which is preliminary data.</text>
</comment>
<evidence type="ECO:0000313" key="2">
    <source>
        <dbReference type="Proteomes" id="UP001589870"/>
    </source>
</evidence>
<proteinExistence type="predicted"/>
<accession>A0ABV6U120</accession>
<evidence type="ECO:0000313" key="1">
    <source>
        <dbReference type="EMBL" id="MFC0862167.1"/>
    </source>
</evidence>
<organism evidence="1 2">
    <name type="scientific">Sphaerimonospora cavernae</name>
    <dbReference type="NCBI Taxonomy" id="1740611"/>
    <lineage>
        <taxon>Bacteria</taxon>
        <taxon>Bacillati</taxon>
        <taxon>Actinomycetota</taxon>
        <taxon>Actinomycetes</taxon>
        <taxon>Streptosporangiales</taxon>
        <taxon>Streptosporangiaceae</taxon>
        <taxon>Sphaerimonospora</taxon>
    </lineage>
</organism>
<keyword evidence="2" id="KW-1185">Reference proteome</keyword>
<name>A0ABV6U120_9ACTN</name>
<dbReference type="EMBL" id="JBHMQT010000011">
    <property type="protein sequence ID" value="MFC0862167.1"/>
    <property type="molecule type" value="Genomic_DNA"/>
</dbReference>
<reference evidence="1 2" key="1">
    <citation type="submission" date="2024-09" db="EMBL/GenBank/DDBJ databases">
        <authorList>
            <person name="Sun Q."/>
            <person name="Mori K."/>
        </authorList>
    </citation>
    <scope>NUCLEOTIDE SEQUENCE [LARGE SCALE GENOMIC DNA]</scope>
    <source>
        <strain evidence="1 2">TBRC 1851</strain>
    </source>
</reference>
<dbReference type="Proteomes" id="UP001589870">
    <property type="component" value="Unassembled WGS sequence"/>
</dbReference>
<evidence type="ECO:0008006" key="3">
    <source>
        <dbReference type="Google" id="ProtNLM"/>
    </source>
</evidence>
<dbReference type="RefSeq" id="WP_394300383.1">
    <property type="nucleotide sequence ID" value="NZ_JBHMQT010000011.1"/>
</dbReference>
<sequence length="385" mass="41146">MDTITLNAAVRRFPLLGRPRPACPSLPERITEIAEIAQTAECQGSEGMAEAAHALNKAALLASDCGMADYARDLCWRHIDVYRTAGAPLTVLQARYMLEPVINLARLQIRADAGQQALRLLGAVYQAVTVGADLLVDGNTLPLANLIGTRQEHHKLREWVWLQYLGDGIRALTLAGRWDDAVAHARTNKGIGLHLMEGRQVVIIAHLLHGELPLARAVLADSTPTQPWERQVASCLNVICADLNRASAGQGIAAMLERFAEHTPMAGYAVFRVRLGLTVVTLASATEPNAAAHVLAQVAAEAIEAGDGYAARDVLGYRSTLTGLTGEHREALSALVTGSGLGSRTLPEPLLDSLENSVKVAEETLTVSTCPGRLDRFVTDGGNVS</sequence>
<gene>
    <name evidence="1" type="ORF">ACFHYQ_07645</name>
</gene>